<protein>
    <submittedName>
        <fullName evidence="2">2247_t:CDS:1</fullName>
    </submittedName>
</protein>
<sequence length="97" mass="10695">EEKDYEKVQNEDYSNPPTKKELIGWYFHNLGVSVFIPFFYECAKHSGASSAEIKALEDKIATQLSSYSMVADFTGGLVVLIAGLGILLAMNDLTDSI</sequence>
<gene>
    <name evidence="2" type="ORF">RFULGI_LOCUS11921</name>
</gene>
<feature type="transmembrane region" description="Helical" evidence="1">
    <location>
        <begin position="23"/>
        <end position="43"/>
    </location>
</feature>
<feature type="non-terminal residue" evidence="2">
    <location>
        <position position="1"/>
    </location>
</feature>
<dbReference type="Proteomes" id="UP000789396">
    <property type="component" value="Unassembled WGS sequence"/>
</dbReference>
<dbReference type="EMBL" id="CAJVPZ010027305">
    <property type="protein sequence ID" value="CAG8728097.1"/>
    <property type="molecule type" value="Genomic_DNA"/>
</dbReference>
<name>A0A9N9ICG9_9GLOM</name>
<comment type="caution">
    <text evidence="2">The sequence shown here is derived from an EMBL/GenBank/DDBJ whole genome shotgun (WGS) entry which is preliminary data.</text>
</comment>
<dbReference type="OrthoDB" id="192733at2759"/>
<keyword evidence="3" id="KW-1185">Reference proteome</keyword>
<reference evidence="2" key="1">
    <citation type="submission" date="2021-06" db="EMBL/GenBank/DDBJ databases">
        <authorList>
            <person name="Kallberg Y."/>
            <person name="Tangrot J."/>
            <person name="Rosling A."/>
        </authorList>
    </citation>
    <scope>NUCLEOTIDE SEQUENCE</scope>
    <source>
        <strain evidence="2">IN212</strain>
    </source>
</reference>
<evidence type="ECO:0000313" key="2">
    <source>
        <dbReference type="EMBL" id="CAG8728097.1"/>
    </source>
</evidence>
<feature type="transmembrane region" description="Helical" evidence="1">
    <location>
        <begin position="64"/>
        <end position="90"/>
    </location>
</feature>
<feature type="non-terminal residue" evidence="2">
    <location>
        <position position="97"/>
    </location>
</feature>
<keyword evidence="1" id="KW-0812">Transmembrane</keyword>
<proteinExistence type="predicted"/>
<evidence type="ECO:0000313" key="3">
    <source>
        <dbReference type="Proteomes" id="UP000789396"/>
    </source>
</evidence>
<keyword evidence="1" id="KW-0472">Membrane</keyword>
<accession>A0A9N9ICG9</accession>
<keyword evidence="1" id="KW-1133">Transmembrane helix</keyword>
<organism evidence="2 3">
    <name type="scientific">Racocetra fulgida</name>
    <dbReference type="NCBI Taxonomy" id="60492"/>
    <lineage>
        <taxon>Eukaryota</taxon>
        <taxon>Fungi</taxon>
        <taxon>Fungi incertae sedis</taxon>
        <taxon>Mucoromycota</taxon>
        <taxon>Glomeromycotina</taxon>
        <taxon>Glomeromycetes</taxon>
        <taxon>Diversisporales</taxon>
        <taxon>Gigasporaceae</taxon>
        <taxon>Racocetra</taxon>
    </lineage>
</organism>
<evidence type="ECO:0000256" key="1">
    <source>
        <dbReference type="SAM" id="Phobius"/>
    </source>
</evidence>
<dbReference type="AlphaFoldDB" id="A0A9N9ICG9"/>